<dbReference type="GO" id="GO:0003676">
    <property type="term" value="F:nucleic acid binding"/>
    <property type="evidence" value="ECO:0007669"/>
    <property type="project" value="InterPro"/>
</dbReference>
<gene>
    <name evidence="3" type="ORF">Q8A67_023077</name>
</gene>
<dbReference type="PROSITE" id="PS50158">
    <property type="entry name" value="ZF_CCHC"/>
    <property type="match status" value="1"/>
</dbReference>
<organism evidence="3 4">
    <name type="scientific">Cirrhinus molitorella</name>
    <name type="common">mud carp</name>
    <dbReference type="NCBI Taxonomy" id="172907"/>
    <lineage>
        <taxon>Eukaryota</taxon>
        <taxon>Metazoa</taxon>
        <taxon>Chordata</taxon>
        <taxon>Craniata</taxon>
        <taxon>Vertebrata</taxon>
        <taxon>Euteleostomi</taxon>
        <taxon>Actinopterygii</taxon>
        <taxon>Neopterygii</taxon>
        <taxon>Teleostei</taxon>
        <taxon>Ostariophysi</taxon>
        <taxon>Cypriniformes</taxon>
        <taxon>Cyprinidae</taxon>
        <taxon>Labeoninae</taxon>
        <taxon>Labeonini</taxon>
        <taxon>Cirrhinus</taxon>
    </lineage>
</organism>
<feature type="domain" description="CCHC-type" evidence="2">
    <location>
        <begin position="107"/>
        <end position="121"/>
    </location>
</feature>
<evidence type="ECO:0000313" key="4">
    <source>
        <dbReference type="Proteomes" id="UP001187343"/>
    </source>
</evidence>
<dbReference type="SMART" id="SM00343">
    <property type="entry name" value="ZnF_C2HC"/>
    <property type="match status" value="1"/>
</dbReference>
<evidence type="ECO:0000256" key="1">
    <source>
        <dbReference type="PROSITE-ProRule" id="PRU00047"/>
    </source>
</evidence>
<dbReference type="InterPro" id="IPR036875">
    <property type="entry name" value="Znf_CCHC_sf"/>
</dbReference>
<reference evidence="3" key="1">
    <citation type="submission" date="2023-08" db="EMBL/GenBank/DDBJ databases">
        <title>Chromosome-level Genome Assembly of mud carp (Cirrhinus molitorella).</title>
        <authorList>
            <person name="Liu H."/>
        </authorList>
    </citation>
    <scope>NUCLEOTIDE SEQUENCE</scope>
    <source>
        <strain evidence="3">Prfri</strain>
        <tissue evidence="3">Muscle</tissue>
    </source>
</reference>
<dbReference type="GO" id="GO:0008270">
    <property type="term" value="F:zinc ion binding"/>
    <property type="evidence" value="ECO:0007669"/>
    <property type="project" value="UniProtKB-KW"/>
</dbReference>
<protein>
    <recommendedName>
        <fullName evidence="2">CCHC-type domain-containing protein</fullName>
    </recommendedName>
</protein>
<dbReference type="InterPro" id="IPR001878">
    <property type="entry name" value="Znf_CCHC"/>
</dbReference>
<dbReference type="Pfam" id="PF00098">
    <property type="entry name" value="zf-CCHC"/>
    <property type="match status" value="1"/>
</dbReference>
<dbReference type="Proteomes" id="UP001187343">
    <property type="component" value="Unassembled WGS sequence"/>
</dbReference>
<proteinExistence type="predicted"/>
<evidence type="ECO:0000313" key="3">
    <source>
        <dbReference type="EMBL" id="KAK2873180.1"/>
    </source>
</evidence>
<dbReference type="AlphaFoldDB" id="A0AA88P6A0"/>
<keyword evidence="1" id="KW-0863">Zinc-finger</keyword>
<keyword evidence="1" id="KW-0862">Zinc</keyword>
<dbReference type="EMBL" id="JAUYZG010000022">
    <property type="protein sequence ID" value="KAK2873180.1"/>
    <property type="molecule type" value="Genomic_DNA"/>
</dbReference>
<name>A0AA88P6A0_9TELE</name>
<comment type="caution">
    <text evidence="3">The sequence shown here is derived from an EMBL/GenBank/DDBJ whole genome shotgun (WGS) entry which is preliminary data.</text>
</comment>
<evidence type="ECO:0000259" key="2">
    <source>
        <dbReference type="PROSITE" id="PS50158"/>
    </source>
</evidence>
<dbReference type="SUPFAM" id="SSF57756">
    <property type="entry name" value="Retrovirus zinc finger-like domains"/>
    <property type="match status" value="1"/>
</dbReference>
<keyword evidence="4" id="KW-1185">Reference proteome</keyword>
<sequence length="174" mass="19815">MRTYSSAASRSGMVLMVLEEHFPTRDREILKGKLRKHQSEQRNDSTTTAAFVHHGESSPFLSSLGKISLLERNPCFLVGQGQPARASRLFPFLHSLPIYLLTCFLPCWRCGDPGHFIDQCPVMEVGTLIQVQNAPQAAPNQDGMYQLPRDRNKEQLENVEKERWEEELMHAHLG</sequence>
<keyword evidence="1" id="KW-0479">Metal-binding</keyword>
<accession>A0AA88P6A0</accession>